<keyword evidence="2" id="KW-0175">Coiled coil</keyword>
<evidence type="ECO:0000313" key="8">
    <source>
        <dbReference type="EMBL" id="OWP74635.1"/>
    </source>
</evidence>
<sequence>MKAKTKYILISSVVILIVGLIGLKKKGVLGDNTSVTEVEWQEVKERTIIETVSATGKIQPETEVKISSEISGEIIELPVKEGQMVQKGDLLAKVNPQLYLQGVNRTQAGLSNTKANLSQVEAQYKEAKANYERNKKLYDKGVISGAEWDKSLAVFEGAKAARQAAYFNVESATATVNESRESLRKSTIYAPMTGTVSKLAVELGERVLGTQQMAGTELMRVANLDNMEVEVDVNENDIVKIEIGDQANVQVDAYLKKKFKGIVTSISNSANSATSADQVTNFKVKIKIIKESYADLMKGKLNNYAPFRPGMTATVDIITTRKENIIAVPISAVVMRTDTTSSKKIYLEKEEEGDFQEKEEEPIKEDKRYECVFVKKGDKVQLKVITTGIQDDNYIEVLSGLNKGETIITGPYTIVTKELNPGDKVKKISGDKKESKKE</sequence>
<dbReference type="InterPro" id="IPR058625">
    <property type="entry name" value="MdtA-like_BSH"/>
</dbReference>
<evidence type="ECO:0000259" key="7">
    <source>
        <dbReference type="Pfam" id="PF26002"/>
    </source>
</evidence>
<dbReference type="PANTHER" id="PTHR30469">
    <property type="entry name" value="MULTIDRUG RESISTANCE PROTEIN MDTA"/>
    <property type="match status" value="1"/>
</dbReference>
<dbReference type="InterPro" id="IPR058982">
    <property type="entry name" value="Beta-barrel_AprE"/>
</dbReference>
<comment type="caution">
    <text evidence="8">The sequence shown here is derived from an EMBL/GenBank/DDBJ whole genome shotgun (WGS) entry which is preliminary data.</text>
</comment>
<evidence type="ECO:0000256" key="3">
    <source>
        <dbReference type="SAM" id="Phobius"/>
    </source>
</evidence>
<feature type="domain" description="Multidrug resistance protein MdtA-like barrel-sandwich hybrid" evidence="5">
    <location>
        <begin position="63"/>
        <end position="212"/>
    </location>
</feature>
<evidence type="ECO:0000256" key="1">
    <source>
        <dbReference type="ARBA" id="ARBA00009477"/>
    </source>
</evidence>
<dbReference type="Proteomes" id="UP000198034">
    <property type="component" value="Unassembled WGS sequence"/>
</dbReference>
<evidence type="ECO:0000256" key="2">
    <source>
        <dbReference type="SAM" id="Coils"/>
    </source>
</evidence>
<dbReference type="Gene3D" id="1.10.287.470">
    <property type="entry name" value="Helix hairpin bin"/>
    <property type="match status" value="1"/>
</dbReference>
<dbReference type="Gene3D" id="2.40.50.100">
    <property type="match status" value="1"/>
</dbReference>
<reference evidence="8 9" key="1">
    <citation type="journal article" date="2017" name="Infect. Genet. Evol.">
        <title>Comparative genome analysis of fish pathogen Flavobacterium columnare reveals extensive sequence diversity within the species.</title>
        <authorList>
            <person name="Kayansamruaj P."/>
            <person name="Dong H.T."/>
            <person name="Hirono I."/>
            <person name="Kondo H."/>
            <person name="Senapin S."/>
            <person name="Rodkhum C."/>
        </authorList>
    </citation>
    <scope>NUCLEOTIDE SEQUENCE [LARGE SCALE GENOMIC DNA]</scope>
    <source>
        <strain evidence="8 9">1214</strain>
    </source>
</reference>
<dbReference type="InterPro" id="IPR006143">
    <property type="entry name" value="RND_pump_MFP"/>
</dbReference>
<dbReference type="Pfam" id="PF25975">
    <property type="entry name" value="CzcB_C"/>
    <property type="match status" value="1"/>
</dbReference>
<dbReference type="Pfam" id="PF25876">
    <property type="entry name" value="HH_MFP_RND"/>
    <property type="match status" value="1"/>
</dbReference>
<evidence type="ECO:0000259" key="4">
    <source>
        <dbReference type="Pfam" id="PF25876"/>
    </source>
</evidence>
<organism evidence="8 9">
    <name type="scientific">Flavobacterium columnare</name>
    <dbReference type="NCBI Taxonomy" id="996"/>
    <lineage>
        <taxon>Bacteria</taxon>
        <taxon>Pseudomonadati</taxon>
        <taxon>Bacteroidota</taxon>
        <taxon>Flavobacteriia</taxon>
        <taxon>Flavobacteriales</taxon>
        <taxon>Flavobacteriaceae</taxon>
        <taxon>Flavobacterium</taxon>
    </lineage>
</organism>
<dbReference type="Pfam" id="PF25917">
    <property type="entry name" value="BSH_RND"/>
    <property type="match status" value="1"/>
</dbReference>
<evidence type="ECO:0000259" key="5">
    <source>
        <dbReference type="Pfam" id="PF25917"/>
    </source>
</evidence>
<dbReference type="SUPFAM" id="SSF111369">
    <property type="entry name" value="HlyD-like secretion proteins"/>
    <property type="match status" value="1"/>
</dbReference>
<keyword evidence="3" id="KW-0472">Membrane</keyword>
<keyword evidence="3" id="KW-0812">Transmembrane</keyword>
<feature type="domain" description="Multidrug resistance protein MdtA-like alpha-helical hairpin" evidence="4">
    <location>
        <begin position="111"/>
        <end position="173"/>
    </location>
</feature>
<dbReference type="EMBL" id="MTCY01000062">
    <property type="protein sequence ID" value="OWP74635.1"/>
    <property type="molecule type" value="Genomic_DNA"/>
</dbReference>
<dbReference type="GO" id="GO:1990281">
    <property type="term" value="C:efflux pump complex"/>
    <property type="evidence" value="ECO:0007669"/>
    <property type="project" value="TreeGrafter"/>
</dbReference>
<proteinExistence type="inferred from homology"/>
<dbReference type="NCBIfam" id="TIGR01730">
    <property type="entry name" value="RND_mfp"/>
    <property type="match status" value="1"/>
</dbReference>
<keyword evidence="3" id="KW-1133">Transmembrane helix</keyword>
<comment type="similarity">
    <text evidence="1">Belongs to the membrane fusion protein (MFP) (TC 8.A.1) family.</text>
</comment>
<dbReference type="Pfam" id="PF26002">
    <property type="entry name" value="Beta-barrel_AprE"/>
    <property type="match status" value="1"/>
</dbReference>
<dbReference type="PANTHER" id="PTHR30469:SF33">
    <property type="entry name" value="SLR1207 PROTEIN"/>
    <property type="match status" value="1"/>
</dbReference>
<evidence type="ECO:0000313" key="9">
    <source>
        <dbReference type="Proteomes" id="UP000198034"/>
    </source>
</evidence>
<feature type="coiled-coil region" evidence="2">
    <location>
        <begin position="110"/>
        <end position="137"/>
    </location>
</feature>
<name>A0A246G9U2_9FLAO</name>
<dbReference type="Gene3D" id="2.40.30.170">
    <property type="match status" value="1"/>
</dbReference>
<gene>
    <name evidence="8" type="ORF">BWK62_13810</name>
</gene>
<dbReference type="InterPro" id="IPR058624">
    <property type="entry name" value="MdtA-like_HH"/>
</dbReference>
<protein>
    <submittedName>
        <fullName evidence="8">Efflux transporter periplasmic adaptor subunit</fullName>
    </submittedName>
</protein>
<dbReference type="GO" id="GO:0015562">
    <property type="term" value="F:efflux transmembrane transporter activity"/>
    <property type="evidence" value="ECO:0007669"/>
    <property type="project" value="TreeGrafter"/>
</dbReference>
<dbReference type="InterPro" id="IPR058649">
    <property type="entry name" value="CzcB_C"/>
</dbReference>
<dbReference type="AlphaFoldDB" id="A0A246G9U2"/>
<evidence type="ECO:0000259" key="6">
    <source>
        <dbReference type="Pfam" id="PF25975"/>
    </source>
</evidence>
<feature type="transmembrane region" description="Helical" evidence="3">
    <location>
        <begin position="7"/>
        <end position="23"/>
    </location>
</feature>
<dbReference type="Gene3D" id="2.40.420.20">
    <property type="match status" value="1"/>
</dbReference>
<feature type="domain" description="CzcB-like C-terminal circularly permuted SH3-like" evidence="6">
    <location>
        <begin position="370"/>
        <end position="409"/>
    </location>
</feature>
<feature type="domain" description="AprE-like beta-barrel" evidence="7">
    <location>
        <begin position="228"/>
        <end position="319"/>
    </location>
</feature>
<accession>A0A246G9U2</accession>